<evidence type="ECO:0008006" key="5">
    <source>
        <dbReference type="Google" id="ProtNLM"/>
    </source>
</evidence>
<dbReference type="GeneID" id="19301764"/>
<keyword evidence="4" id="KW-1185">Reference proteome</keyword>
<evidence type="ECO:0000313" key="3">
    <source>
        <dbReference type="EMBL" id="EPQ56757.1"/>
    </source>
</evidence>
<dbReference type="RefSeq" id="XP_007865430.1">
    <property type="nucleotide sequence ID" value="XM_007867239.1"/>
</dbReference>
<keyword evidence="2" id="KW-0732">Signal</keyword>
<evidence type="ECO:0000256" key="1">
    <source>
        <dbReference type="SAM" id="MobiDB-lite"/>
    </source>
</evidence>
<dbReference type="eggNOG" id="ENOG502SHGB">
    <property type="taxonomic scope" value="Eukaryota"/>
</dbReference>
<reference evidence="3 4" key="1">
    <citation type="journal article" date="2012" name="Science">
        <title>The Paleozoic origin of enzymatic lignin decomposition reconstructed from 31 fungal genomes.</title>
        <authorList>
            <person name="Floudas D."/>
            <person name="Binder M."/>
            <person name="Riley R."/>
            <person name="Barry K."/>
            <person name="Blanchette R.A."/>
            <person name="Henrissat B."/>
            <person name="Martinez A.T."/>
            <person name="Otillar R."/>
            <person name="Spatafora J.W."/>
            <person name="Yadav J.S."/>
            <person name="Aerts A."/>
            <person name="Benoit I."/>
            <person name="Boyd A."/>
            <person name="Carlson A."/>
            <person name="Copeland A."/>
            <person name="Coutinho P.M."/>
            <person name="de Vries R.P."/>
            <person name="Ferreira P."/>
            <person name="Findley K."/>
            <person name="Foster B."/>
            <person name="Gaskell J."/>
            <person name="Glotzer D."/>
            <person name="Gorecki P."/>
            <person name="Heitman J."/>
            <person name="Hesse C."/>
            <person name="Hori C."/>
            <person name="Igarashi K."/>
            <person name="Jurgens J.A."/>
            <person name="Kallen N."/>
            <person name="Kersten P."/>
            <person name="Kohler A."/>
            <person name="Kuees U."/>
            <person name="Kumar T.K.A."/>
            <person name="Kuo A."/>
            <person name="LaButti K."/>
            <person name="Larrondo L.F."/>
            <person name="Lindquist E."/>
            <person name="Ling A."/>
            <person name="Lombard V."/>
            <person name="Lucas S."/>
            <person name="Lundell T."/>
            <person name="Martin R."/>
            <person name="McLaughlin D.J."/>
            <person name="Morgenstern I."/>
            <person name="Morin E."/>
            <person name="Murat C."/>
            <person name="Nagy L.G."/>
            <person name="Nolan M."/>
            <person name="Ohm R.A."/>
            <person name="Patyshakuliyeva A."/>
            <person name="Rokas A."/>
            <person name="Ruiz-Duenas F.J."/>
            <person name="Sabat G."/>
            <person name="Salamov A."/>
            <person name="Samejima M."/>
            <person name="Schmutz J."/>
            <person name="Slot J.C."/>
            <person name="St John F."/>
            <person name="Stenlid J."/>
            <person name="Sun H."/>
            <person name="Sun S."/>
            <person name="Syed K."/>
            <person name="Tsang A."/>
            <person name="Wiebenga A."/>
            <person name="Young D."/>
            <person name="Pisabarro A."/>
            <person name="Eastwood D.C."/>
            <person name="Martin F."/>
            <person name="Cullen D."/>
            <person name="Grigoriev I.V."/>
            <person name="Hibbett D.S."/>
        </authorList>
    </citation>
    <scope>NUCLEOTIDE SEQUENCE [LARGE SCALE GENOMIC DNA]</scope>
    <source>
        <strain evidence="3 4">ATCC 11539</strain>
    </source>
</reference>
<dbReference type="AlphaFoldDB" id="S7QBM8"/>
<feature type="signal peptide" evidence="2">
    <location>
        <begin position="1"/>
        <end position="19"/>
    </location>
</feature>
<dbReference type="HOGENOM" id="CLU_038844_0_0_1"/>
<sequence length="376" mass="36546">MVKVTAFVLMLSVASSASALPFTKRIAQVISHSTTKWEAASNAVGGGQQCNPNAQRRRHGTLLAAAGPCDQQNAADAMVDLAKQLNSDADMVKFAQIFAQQPRNSPTSQGVPYCQQAPKNTELNGLYQCQYPSADKTTFVGGLQVGANGMIPFGMGAPLSSVGSCPANPSGPIADGSQLTDVTSDPGVGHSTASASGISTSEETGSASDAASATASAAASATDSAAASESVAASATESAAAAATASVAASSTAAASESAAASVTASAAASTASSSSGGSFQLANGQAAQQLNAKFPTLTADSSCNEGDNACIGSSFAQCVGGKYVTTACNTAAGLTCAALTLVNSAGTSITCTTPADALARIAATGAQGGLTGSGN</sequence>
<dbReference type="Proteomes" id="UP000030669">
    <property type="component" value="Unassembled WGS sequence"/>
</dbReference>
<dbReference type="EMBL" id="KB469300">
    <property type="protein sequence ID" value="EPQ56757.1"/>
    <property type="molecule type" value="Genomic_DNA"/>
</dbReference>
<proteinExistence type="predicted"/>
<evidence type="ECO:0000256" key="2">
    <source>
        <dbReference type="SAM" id="SignalP"/>
    </source>
</evidence>
<organism evidence="3 4">
    <name type="scientific">Gloeophyllum trabeum (strain ATCC 11539 / FP-39264 / Madison 617)</name>
    <name type="common">Brown rot fungus</name>
    <dbReference type="NCBI Taxonomy" id="670483"/>
    <lineage>
        <taxon>Eukaryota</taxon>
        <taxon>Fungi</taxon>
        <taxon>Dikarya</taxon>
        <taxon>Basidiomycota</taxon>
        <taxon>Agaricomycotina</taxon>
        <taxon>Agaricomycetes</taxon>
        <taxon>Gloeophyllales</taxon>
        <taxon>Gloeophyllaceae</taxon>
        <taxon>Gloeophyllum</taxon>
    </lineage>
</organism>
<accession>S7QBM8</accession>
<dbReference type="KEGG" id="gtr:GLOTRDRAFT_128694"/>
<name>S7QBM8_GLOTA</name>
<dbReference type="OrthoDB" id="2362516at2759"/>
<feature type="region of interest" description="Disordered" evidence="1">
    <location>
        <begin position="168"/>
        <end position="209"/>
    </location>
</feature>
<feature type="chain" id="PRO_5004543936" description="Carbohydrate-binding module family 19 domain-containing protein" evidence="2">
    <location>
        <begin position="20"/>
        <end position="376"/>
    </location>
</feature>
<protein>
    <recommendedName>
        <fullName evidence="5">Carbohydrate-binding module family 19 domain-containing protein</fullName>
    </recommendedName>
</protein>
<gene>
    <name evidence="3" type="ORF">GLOTRDRAFT_128694</name>
</gene>
<evidence type="ECO:0000313" key="4">
    <source>
        <dbReference type="Proteomes" id="UP000030669"/>
    </source>
</evidence>
<feature type="compositionally biased region" description="Low complexity" evidence="1">
    <location>
        <begin position="199"/>
        <end position="209"/>
    </location>
</feature>